<name>A0A833QN91_9POAL</name>
<accession>A0A833QN91</accession>
<reference evidence="2" key="1">
    <citation type="submission" date="2020-01" db="EMBL/GenBank/DDBJ databases">
        <title>Genome sequence of Kobresia littledalei, the first chromosome-level genome in the family Cyperaceae.</title>
        <authorList>
            <person name="Qu G."/>
        </authorList>
    </citation>
    <scope>NUCLEOTIDE SEQUENCE</scope>
    <source>
        <strain evidence="2">C.B.Clarke</strain>
        <tissue evidence="2">Leaf</tissue>
    </source>
</reference>
<comment type="caution">
    <text evidence="2">The sequence shown here is derived from an EMBL/GenBank/DDBJ whole genome shotgun (WGS) entry which is preliminary data.</text>
</comment>
<keyword evidence="1" id="KW-1133">Transmembrane helix</keyword>
<feature type="transmembrane region" description="Helical" evidence="1">
    <location>
        <begin position="580"/>
        <end position="600"/>
    </location>
</feature>
<keyword evidence="3" id="KW-1185">Reference proteome</keyword>
<dbReference type="SUPFAM" id="SSF81383">
    <property type="entry name" value="F-box domain"/>
    <property type="match status" value="1"/>
</dbReference>
<organism evidence="2 3">
    <name type="scientific">Carex littledalei</name>
    <dbReference type="NCBI Taxonomy" id="544730"/>
    <lineage>
        <taxon>Eukaryota</taxon>
        <taxon>Viridiplantae</taxon>
        <taxon>Streptophyta</taxon>
        <taxon>Embryophyta</taxon>
        <taxon>Tracheophyta</taxon>
        <taxon>Spermatophyta</taxon>
        <taxon>Magnoliopsida</taxon>
        <taxon>Liliopsida</taxon>
        <taxon>Poales</taxon>
        <taxon>Cyperaceae</taxon>
        <taxon>Cyperoideae</taxon>
        <taxon>Cariceae</taxon>
        <taxon>Carex</taxon>
        <taxon>Carex subgen. Euthyceras</taxon>
    </lineage>
</organism>
<dbReference type="OrthoDB" id="678810at2759"/>
<dbReference type="EMBL" id="SWLB01000013">
    <property type="protein sequence ID" value="KAF3330320.1"/>
    <property type="molecule type" value="Genomic_DNA"/>
</dbReference>
<protein>
    <submittedName>
        <fullName evidence="2">Uncharacterized protein</fullName>
    </submittedName>
</protein>
<proteinExistence type="predicted"/>
<dbReference type="InterPro" id="IPR036047">
    <property type="entry name" value="F-box-like_dom_sf"/>
</dbReference>
<evidence type="ECO:0000313" key="3">
    <source>
        <dbReference type="Proteomes" id="UP000623129"/>
    </source>
</evidence>
<keyword evidence="1" id="KW-0812">Transmembrane</keyword>
<dbReference type="AlphaFoldDB" id="A0A833QN91"/>
<gene>
    <name evidence="2" type="ORF">FCM35_KLT03674</name>
</gene>
<evidence type="ECO:0000256" key="1">
    <source>
        <dbReference type="SAM" id="Phobius"/>
    </source>
</evidence>
<sequence length="689" mass="79445">MASTGAMDAEEFIQGRTAYIRKISDELSKSTLLPTATEERLFEEALRHVIHVVSSKEYAPAEVRDAPIALIFGSVSLFTTVHHAEELMELNQYWADLSEFLLEVDIGDVSTLNPLMGTKDRYEMAPVICGSNEKSYMFYKHKFMLASKDLRCSEFAFCPPLEDEERSYVQVLDAISSPLIAAEDDMNVYSEELFSLYIKNIHQDIEDIGRHFAKIKGWILKNLSLIDWWETAERDLKEFRHSFFDDDLDPDYAVFQKKLTDKCIVSNGDLPDYICQVDRCLRIALLFHVVISSLQLGSLKFCGINNLNNWRYQAGWEAVHALTLLKQVPLENHQAKRKHEHILHEKRHDENVVILEGIVDDLRHIGNSDIMLDKEEMVLVHKIWGSVASSIQFFVSAMAYEQRRYIIQHYDLFDPSMLGLPAAKTIGTDDLLPVYNKQLDWHLDRDSSLFEHPGIVENVIAYLGLWDVLSLGSCSKYLNGVCESDCTWKLHYKRRWGQSATGKSYEDAQTLPVNTKGWKLAYIARQKDWFATISEVLLAVEENIQNDCMSSDVFHNGINQLKALDITYDDIYSFFFSKKLNVIFTMLGLYYAYILFQIPAKELKKAMAARGVIDKVVCARWMIPATCSLIFYMPEENYMRLYSLGQVVENQMSVLWVMRQSYKNYEAVPRVTLSYKIPEPLNCMAHHEK</sequence>
<dbReference type="Proteomes" id="UP000623129">
    <property type="component" value="Unassembled WGS sequence"/>
</dbReference>
<keyword evidence="1" id="KW-0472">Membrane</keyword>
<evidence type="ECO:0000313" key="2">
    <source>
        <dbReference type="EMBL" id="KAF3330320.1"/>
    </source>
</evidence>